<evidence type="ECO:0000313" key="1">
    <source>
        <dbReference type="EMBL" id="NIA71203.1"/>
    </source>
</evidence>
<keyword evidence="2" id="KW-1185">Reference proteome</keyword>
<dbReference type="Proteomes" id="UP000761264">
    <property type="component" value="Unassembled WGS sequence"/>
</dbReference>
<gene>
    <name evidence="1" type="ORF">HBA54_21620</name>
</gene>
<comment type="caution">
    <text evidence="1">The sequence shown here is derived from an EMBL/GenBank/DDBJ whole genome shotgun (WGS) entry which is preliminary data.</text>
</comment>
<dbReference type="InterPro" id="IPR009922">
    <property type="entry name" value="DUF1457"/>
</dbReference>
<dbReference type="AlphaFoldDB" id="A0A967K9R3"/>
<evidence type="ECO:0000313" key="2">
    <source>
        <dbReference type="Proteomes" id="UP000761264"/>
    </source>
</evidence>
<dbReference type="EMBL" id="JAAQPH010000019">
    <property type="protein sequence ID" value="NIA71203.1"/>
    <property type="molecule type" value="Genomic_DNA"/>
</dbReference>
<name>A0A967K9R3_9PROT</name>
<dbReference type="RefSeq" id="WP_167228567.1">
    <property type="nucleotide sequence ID" value="NZ_JAAQPH010000019.1"/>
</dbReference>
<dbReference type="Pfam" id="PF07310">
    <property type="entry name" value="PAS_5"/>
    <property type="match status" value="1"/>
</dbReference>
<organism evidence="1 2">
    <name type="scientific">Pelagibius litoralis</name>
    <dbReference type="NCBI Taxonomy" id="374515"/>
    <lineage>
        <taxon>Bacteria</taxon>
        <taxon>Pseudomonadati</taxon>
        <taxon>Pseudomonadota</taxon>
        <taxon>Alphaproteobacteria</taxon>
        <taxon>Rhodospirillales</taxon>
        <taxon>Rhodovibrionaceae</taxon>
        <taxon>Pelagibius</taxon>
    </lineage>
</organism>
<accession>A0A967K9R3</accession>
<proteinExistence type="predicted"/>
<protein>
    <submittedName>
        <fullName evidence="1">PAS domain-containing protein</fullName>
    </submittedName>
</protein>
<reference evidence="1" key="1">
    <citation type="submission" date="2020-03" db="EMBL/GenBank/DDBJ databases">
        <title>Genome of Pelagibius litoralis DSM 21314T.</title>
        <authorList>
            <person name="Wang G."/>
        </authorList>
    </citation>
    <scope>NUCLEOTIDE SEQUENCE</scope>
    <source>
        <strain evidence="1">DSM 21314</strain>
    </source>
</reference>
<sequence length="155" mass="17778">MNHNVPADRGGPLLALKSPINQQGLEYWNRKRGNRRMPARADIEPAEFLKILPHIFLLDVQAKPLDFRYRLIGTKMDEHMMGSYTGLWMSQIAHQKAPSRIWSSCRRVTEERVPLSSDTPYVGKNKEFLTTEDLILPLSDDDDQVNMLLVTVGFV</sequence>